<dbReference type="CDD" id="cd07402">
    <property type="entry name" value="MPP_GpdQ"/>
    <property type="match status" value="1"/>
</dbReference>
<keyword evidence="3" id="KW-0408">Iron</keyword>
<comment type="caution">
    <text evidence="6">The sequence shown here is derived from an EMBL/GenBank/DDBJ whole genome shotgun (WGS) entry which is preliminary data.</text>
</comment>
<dbReference type="GO" id="GO:0004112">
    <property type="term" value="F:cyclic-nucleotide phosphodiesterase activity"/>
    <property type="evidence" value="ECO:0007669"/>
    <property type="project" value="InterPro"/>
</dbReference>
<dbReference type="Proteomes" id="UP000297403">
    <property type="component" value="Unassembled WGS sequence"/>
</dbReference>
<dbReference type="GO" id="GO:0046872">
    <property type="term" value="F:metal ion binding"/>
    <property type="evidence" value="ECO:0007669"/>
    <property type="project" value="UniProtKB-KW"/>
</dbReference>
<organism evidence="6 7">
    <name type="scientific">Cryobacterium shii</name>
    <dbReference type="NCBI Taxonomy" id="1259235"/>
    <lineage>
        <taxon>Bacteria</taxon>
        <taxon>Bacillati</taxon>
        <taxon>Actinomycetota</taxon>
        <taxon>Actinomycetes</taxon>
        <taxon>Micrococcales</taxon>
        <taxon>Microbacteriaceae</taxon>
        <taxon>Cryobacterium</taxon>
    </lineage>
</organism>
<dbReference type="Pfam" id="PF00149">
    <property type="entry name" value="Metallophos"/>
    <property type="match status" value="1"/>
</dbReference>
<sequence length="312" mass="33652">MNIRTAEYPRPDHFLLHLSDTHLLADGGRLYGRVDSTAHLARLFADVEASSGRPDAIIITGDLADKGEPDAYATLRGIVEPAAARLGARVFWVMGNHDDRAAFRTTLLDEAPNTDPIDHVDYIGGLRIITLDTSVPGHHYGAVTDAQLDWLARELRTPAPDGTILAMHHPPVPSVLDLAVSVELQDQSALARVLRGTDVRSILAGHLHYSSTAMFAGIPVSVASATCYTQDLNVPVGGTRGRDGARTFNLVHVYADTVLHSVVPLGDYPALDYIEAAESARRLAGDGIRIMPAGTLPAFREPPMTTPIRVLR</sequence>
<dbReference type="EMBL" id="SOFY01000051">
    <property type="protein sequence ID" value="TFC46386.1"/>
    <property type="molecule type" value="Genomic_DNA"/>
</dbReference>
<evidence type="ECO:0000313" key="7">
    <source>
        <dbReference type="Proteomes" id="UP000297403"/>
    </source>
</evidence>
<dbReference type="RefSeq" id="WP_134366080.1">
    <property type="nucleotide sequence ID" value="NZ_SOFY01000051.1"/>
</dbReference>
<dbReference type="InterPro" id="IPR050884">
    <property type="entry name" value="CNP_phosphodiesterase-III"/>
</dbReference>
<comment type="similarity">
    <text evidence="4">Belongs to the cyclic nucleotide phosphodiesterase class-III family.</text>
</comment>
<dbReference type="SUPFAM" id="SSF56300">
    <property type="entry name" value="Metallo-dependent phosphatases"/>
    <property type="match status" value="1"/>
</dbReference>
<evidence type="ECO:0000256" key="4">
    <source>
        <dbReference type="ARBA" id="ARBA00025742"/>
    </source>
</evidence>
<accession>A0AAQ2C5M2</accession>
<proteinExistence type="inferred from homology"/>
<evidence type="ECO:0000256" key="2">
    <source>
        <dbReference type="ARBA" id="ARBA00022801"/>
    </source>
</evidence>
<dbReference type="PANTHER" id="PTHR42988:SF2">
    <property type="entry name" value="CYCLIC NUCLEOTIDE PHOSPHODIESTERASE CBUA0032-RELATED"/>
    <property type="match status" value="1"/>
</dbReference>
<keyword evidence="1" id="KW-0479">Metal-binding</keyword>
<evidence type="ECO:0000256" key="3">
    <source>
        <dbReference type="ARBA" id="ARBA00023004"/>
    </source>
</evidence>
<name>A0AAQ2C5M2_9MICO</name>
<dbReference type="InterPro" id="IPR004843">
    <property type="entry name" value="Calcineurin-like_PHP"/>
</dbReference>
<dbReference type="AlphaFoldDB" id="A0AAQ2C5M2"/>
<evidence type="ECO:0000259" key="5">
    <source>
        <dbReference type="Pfam" id="PF00149"/>
    </source>
</evidence>
<dbReference type="PANTHER" id="PTHR42988">
    <property type="entry name" value="PHOSPHOHYDROLASE"/>
    <property type="match status" value="1"/>
</dbReference>
<dbReference type="Gene3D" id="3.60.21.10">
    <property type="match status" value="1"/>
</dbReference>
<reference evidence="6 7" key="1">
    <citation type="submission" date="2019-03" db="EMBL/GenBank/DDBJ databases">
        <title>Genomics of glacier-inhabiting Cryobacterium strains.</title>
        <authorList>
            <person name="Liu Q."/>
            <person name="Xin Y.-H."/>
        </authorList>
    </citation>
    <scope>NUCLEOTIDE SEQUENCE [LARGE SCALE GENOMIC DNA]</scope>
    <source>
        <strain evidence="7">TMT1-22</strain>
    </source>
</reference>
<dbReference type="InterPro" id="IPR026575">
    <property type="entry name" value="GpdQ/CpdA-like"/>
</dbReference>
<evidence type="ECO:0000313" key="6">
    <source>
        <dbReference type="EMBL" id="TFC46386.1"/>
    </source>
</evidence>
<keyword evidence="7" id="KW-1185">Reference proteome</keyword>
<evidence type="ECO:0000256" key="1">
    <source>
        <dbReference type="ARBA" id="ARBA00022723"/>
    </source>
</evidence>
<gene>
    <name evidence="6" type="ORF">E3O49_09710</name>
</gene>
<protein>
    <submittedName>
        <fullName evidence="6">Phosphodiesterase</fullName>
    </submittedName>
</protein>
<feature type="domain" description="Calcineurin-like phosphoesterase" evidence="5">
    <location>
        <begin position="16"/>
        <end position="209"/>
    </location>
</feature>
<dbReference type="InterPro" id="IPR029052">
    <property type="entry name" value="Metallo-depent_PP-like"/>
</dbReference>
<keyword evidence="2" id="KW-0378">Hydrolase</keyword>